<keyword evidence="1" id="KW-1133">Transmembrane helix</keyword>
<reference evidence="3" key="1">
    <citation type="submission" date="2021-02" db="EMBL/GenBank/DDBJ databases">
        <authorList>
            <person name="Nowell W R."/>
        </authorList>
    </citation>
    <scope>NUCLEOTIDE SEQUENCE</scope>
</reference>
<evidence type="ECO:0000313" key="9">
    <source>
        <dbReference type="Proteomes" id="UP000663866"/>
    </source>
</evidence>
<dbReference type="EMBL" id="CAJOBJ010002718">
    <property type="protein sequence ID" value="CAF3937281.1"/>
    <property type="molecule type" value="Genomic_DNA"/>
</dbReference>
<dbReference type="Proteomes" id="UP000663842">
    <property type="component" value="Unassembled WGS sequence"/>
</dbReference>
<name>A0A816ZGU0_9BILA</name>
<evidence type="ECO:0000256" key="1">
    <source>
        <dbReference type="SAM" id="Phobius"/>
    </source>
</evidence>
<keyword evidence="9" id="KW-1185">Reference proteome</keyword>
<dbReference type="EMBL" id="CAJOBG010000737">
    <property type="protein sequence ID" value="CAF3851677.1"/>
    <property type="molecule type" value="Genomic_DNA"/>
</dbReference>
<dbReference type="Proteomes" id="UP000663866">
    <property type="component" value="Unassembled WGS sequence"/>
</dbReference>
<dbReference type="EMBL" id="CAJOBF010001668">
    <property type="protein sequence ID" value="CAF3973013.1"/>
    <property type="molecule type" value="Genomic_DNA"/>
</dbReference>
<dbReference type="EMBL" id="CAJOBI010000549">
    <property type="protein sequence ID" value="CAF3830687.1"/>
    <property type="molecule type" value="Genomic_DNA"/>
</dbReference>
<proteinExistence type="predicted"/>
<evidence type="ECO:0000313" key="2">
    <source>
        <dbReference type="EMBL" id="CAF1259517.1"/>
    </source>
</evidence>
<evidence type="ECO:0000313" key="8">
    <source>
        <dbReference type="Proteomes" id="UP000663856"/>
    </source>
</evidence>
<evidence type="ECO:0000313" key="5">
    <source>
        <dbReference type="EMBL" id="CAF3851677.1"/>
    </source>
</evidence>
<evidence type="ECO:0000313" key="7">
    <source>
        <dbReference type="EMBL" id="CAF3973013.1"/>
    </source>
</evidence>
<dbReference type="Proteomes" id="UP000663855">
    <property type="component" value="Unassembled WGS sequence"/>
</dbReference>
<dbReference type="EMBL" id="CAJNOV010006777">
    <property type="protein sequence ID" value="CAF1259517.1"/>
    <property type="molecule type" value="Genomic_DNA"/>
</dbReference>
<sequence>MFQDGRNTMSLITMPSIDEEQRHPSAILQTNQSTISSEILNLPRSVIDVLDDIYSSRAHRRCIDFSYFTLLSMTLGVVFWVAYWISSNRCQNLKNPQSNSSICDFVIVFQVFSIVSISISPFLFIFMIYSWIRYSCHNPLDPIRNKFLELKLEDNRWQHQLNYYYNVKIARYSRCLRRKQEIELHERGYGYVILSSHGIILDELILLSARSNIIDEGVIYNDEKILKLTFKKTCLRPWKIHLSIYLPEDYVEQRYREKLMQILKIQIRIENIFPHNS</sequence>
<feature type="transmembrane region" description="Helical" evidence="1">
    <location>
        <begin position="65"/>
        <end position="85"/>
    </location>
</feature>
<dbReference type="EMBL" id="CAJNRF010016790">
    <property type="protein sequence ID" value="CAF2211898.1"/>
    <property type="molecule type" value="Genomic_DNA"/>
</dbReference>
<dbReference type="Proteomes" id="UP000676336">
    <property type="component" value="Unassembled WGS sequence"/>
</dbReference>
<dbReference type="Proteomes" id="UP000663856">
    <property type="component" value="Unassembled WGS sequence"/>
</dbReference>
<protein>
    <submittedName>
        <fullName evidence="3">Uncharacterized protein</fullName>
    </submittedName>
</protein>
<gene>
    <name evidence="2" type="ORF">CJN711_LOCUS14912</name>
    <name evidence="6" type="ORF">GIL414_LOCUS8387</name>
    <name evidence="5" type="ORF">OVN521_LOCUS6880</name>
    <name evidence="4" type="ORF">SMN809_LOCUS2845</name>
    <name evidence="7" type="ORF">UXM345_LOCUS14595</name>
    <name evidence="3" type="ORF">WKI299_LOCUS35049</name>
</gene>
<evidence type="ECO:0000313" key="4">
    <source>
        <dbReference type="EMBL" id="CAF3830687.1"/>
    </source>
</evidence>
<organism evidence="3 8">
    <name type="scientific">Rotaria magnacalcarata</name>
    <dbReference type="NCBI Taxonomy" id="392030"/>
    <lineage>
        <taxon>Eukaryota</taxon>
        <taxon>Metazoa</taxon>
        <taxon>Spiralia</taxon>
        <taxon>Gnathifera</taxon>
        <taxon>Rotifera</taxon>
        <taxon>Eurotatoria</taxon>
        <taxon>Bdelloidea</taxon>
        <taxon>Philodinida</taxon>
        <taxon>Philodinidae</taxon>
        <taxon>Rotaria</taxon>
    </lineage>
</organism>
<keyword evidence="1" id="KW-0812">Transmembrane</keyword>
<dbReference type="AlphaFoldDB" id="A0A816ZGU0"/>
<evidence type="ECO:0000313" key="6">
    <source>
        <dbReference type="EMBL" id="CAF3937281.1"/>
    </source>
</evidence>
<feature type="transmembrane region" description="Helical" evidence="1">
    <location>
        <begin position="105"/>
        <end position="129"/>
    </location>
</feature>
<keyword evidence="1" id="KW-0472">Membrane</keyword>
<dbReference type="Proteomes" id="UP000681720">
    <property type="component" value="Unassembled WGS sequence"/>
</dbReference>
<evidence type="ECO:0000313" key="3">
    <source>
        <dbReference type="EMBL" id="CAF2211898.1"/>
    </source>
</evidence>
<accession>A0A816ZGU0</accession>
<comment type="caution">
    <text evidence="3">The sequence shown here is derived from an EMBL/GenBank/DDBJ whole genome shotgun (WGS) entry which is preliminary data.</text>
</comment>